<accession>A0AAE0EMP2</accession>
<proteinExistence type="predicted"/>
<keyword evidence="2" id="KW-1185">Reference proteome</keyword>
<organism evidence="1 2">
    <name type="scientific">Cymbomonas tetramitiformis</name>
    <dbReference type="NCBI Taxonomy" id="36881"/>
    <lineage>
        <taxon>Eukaryota</taxon>
        <taxon>Viridiplantae</taxon>
        <taxon>Chlorophyta</taxon>
        <taxon>Pyramimonadophyceae</taxon>
        <taxon>Pyramimonadales</taxon>
        <taxon>Pyramimonadaceae</taxon>
        <taxon>Cymbomonas</taxon>
    </lineage>
</organism>
<sequence length="327" mass="36330">MAQVPPVCKLLNDKLAQGMALVASGGLPMLYKAILLDSGANCNIIIPLRTVRQPGLTFFDAETGVRVTWCDGSPAELTKYCYVDVILAAGTPYMTLHRLHAFVTFTDDTTWDFLVGTGPLKNALKLTIDLYRGIATFEAAVSLGMREKVALPLIELTQPADVRCKRNEDPRGQQVTGVHNVVKEDRLALSGERCTFSQDYPELAQLLESFLTEYEEQRFGMDEQKMLDARCEALVEAGMLQPRSVAQTEVTGRVQLHAENLDFTAPEPDTSVTTQLADPLPDQREANVATRDEWIAPEAMVTPTLNYIRGVSRGHHLYIHRYPLYSS</sequence>
<dbReference type="AlphaFoldDB" id="A0AAE0EMP2"/>
<evidence type="ECO:0000313" key="2">
    <source>
        <dbReference type="Proteomes" id="UP001190700"/>
    </source>
</evidence>
<name>A0AAE0EMP2_9CHLO</name>
<gene>
    <name evidence="1" type="ORF">CYMTET_55587</name>
</gene>
<comment type="caution">
    <text evidence="1">The sequence shown here is derived from an EMBL/GenBank/DDBJ whole genome shotgun (WGS) entry which is preliminary data.</text>
</comment>
<reference evidence="1 2" key="1">
    <citation type="journal article" date="2015" name="Genome Biol. Evol.">
        <title>Comparative Genomics of a Bacterivorous Green Alga Reveals Evolutionary Causalities and Consequences of Phago-Mixotrophic Mode of Nutrition.</title>
        <authorList>
            <person name="Burns J.A."/>
            <person name="Paasch A."/>
            <person name="Narechania A."/>
            <person name="Kim E."/>
        </authorList>
    </citation>
    <scope>NUCLEOTIDE SEQUENCE [LARGE SCALE GENOMIC DNA]</scope>
    <source>
        <strain evidence="1 2">PLY_AMNH</strain>
    </source>
</reference>
<protein>
    <submittedName>
        <fullName evidence="1">Uncharacterized protein</fullName>
    </submittedName>
</protein>
<dbReference type="EMBL" id="LGRX02035553">
    <property type="protein sequence ID" value="KAK3234158.1"/>
    <property type="molecule type" value="Genomic_DNA"/>
</dbReference>
<dbReference type="Proteomes" id="UP001190700">
    <property type="component" value="Unassembled WGS sequence"/>
</dbReference>
<evidence type="ECO:0000313" key="1">
    <source>
        <dbReference type="EMBL" id="KAK3234158.1"/>
    </source>
</evidence>